<gene>
    <name evidence="2" type="ORF">METZ01_LOCUS267674</name>
</gene>
<name>A0A382JRU9_9ZZZZ</name>
<reference evidence="2" key="1">
    <citation type="submission" date="2018-05" db="EMBL/GenBank/DDBJ databases">
        <authorList>
            <person name="Lanie J.A."/>
            <person name="Ng W.-L."/>
            <person name="Kazmierczak K.M."/>
            <person name="Andrzejewski T.M."/>
            <person name="Davidsen T.M."/>
            <person name="Wayne K.J."/>
            <person name="Tettelin H."/>
            <person name="Glass J.I."/>
            <person name="Rusch D."/>
            <person name="Podicherti R."/>
            <person name="Tsui H.-C.T."/>
            <person name="Winkler M.E."/>
        </authorList>
    </citation>
    <scope>NUCLEOTIDE SEQUENCE</scope>
</reference>
<proteinExistence type="predicted"/>
<dbReference type="AlphaFoldDB" id="A0A382JRU9"/>
<protein>
    <submittedName>
        <fullName evidence="2">Uncharacterized protein</fullName>
    </submittedName>
</protein>
<evidence type="ECO:0000313" key="2">
    <source>
        <dbReference type="EMBL" id="SVC14820.1"/>
    </source>
</evidence>
<sequence>IEVQENVASGRVRANVRDVAADKYVAGVHVKAIGSSDSTFKSGETDLRGIYVADALNGAATVIARDEQNRYAFYRGKTPLGNAVPRKQPQSKPKPAKKGSKGLNYQQNLQFQNEAIQGSNWKNYDQLRRGKNRGVQIQQVK</sequence>
<feature type="non-terminal residue" evidence="2">
    <location>
        <position position="1"/>
    </location>
</feature>
<evidence type="ECO:0000256" key="1">
    <source>
        <dbReference type="SAM" id="MobiDB-lite"/>
    </source>
</evidence>
<accession>A0A382JRU9</accession>
<dbReference type="EMBL" id="UINC01076041">
    <property type="protein sequence ID" value="SVC14820.1"/>
    <property type="molecule type" value="Genomic_DNA"/>
</dbReference>
<feature type="region of interest" description="Disordered" evidence="1">
    <location>
        <begin position="76"/>
        <end position="109"/>
    </location>
</feature>
<organism evidence="2">
    <name type="scientific">marine metagenome</name>
    <dbReference type="NCBI Taxonomy" id="408172"/>
    <lineage>
        <taxon>unclassified sequences</taxon>
        <taxon>metagenomes</taxon>
        <taxon>ecological metagenomes</taxon>
    </lineage>
</organism>